<dbReference type="InterPro" id="IPR018511">
    <property type="entry name" value="Hemolysin-typ_Ca-bd_CS"/>
</dbReference>
<dbReference type="Pfam" id="PF00353">
    <property type="entry name" value="HemolysinCabind"/>
    <property type="match status" value="9"/>
</dbReference>
<evidence type="ECO:0000313" key="3">
    <source>
        <dbReference type="Proteomes" id="UP001605918"/>
    </source>
</evidence>
<organism evidence="2 3">
    <name type="scientific">Pseudomonas retamae</name>
    <dbReference type="NCBI Taxonomy" id="702110"/>
    <lineage>
        <taxon>Bacteria</taxon>
        <taxon>Pseudomonadati</taxon>
        <taxon>Pseudomonadota</taxon>
        <taxon>Gammaproteobacteria</taxon>
        <taxon>Pseudomonadales</taxon>
        <taxon>Pseudomonadaceae</taxon>
        <taxon>Pseudomonas</taxon>
    </lineage>
</organism>
<evidence type="ECO:0000313" key="2">
    <source>
        <dbReference type="EMBL" id="MFG6207797.1"/>
    </source>
</evidence>
<dbReference type="Proteomes" id="UP001605918">
    <property type="component" value="Unassembled WGS sequence"/>
</dbReference>
<comment type="caution">
    <text evidence="2">The sequence shown here is derived from an EMBL/GenBank/DDBJ whole genome shotgun (WGS) entry which is preliminary data.</text>
</comment>
<gene>
    <name evidence="2" type="ORF">ACGSLL_25930</name>
</gene>
<sequence>MAVINGTNSADTLVGTSGDDEINGLGGNDLIMGGAGADKIDGGANIDTVDYSASAAGINVDIRYNTPGRAGIGGDSEGDTLINIEKVIGSAFNDTFSIDTLTATFEGGAGDDVYIINGLGGTVIELAGGGNDEVRTNYYSQSLGANVERLTYTGTTAFTGYGNAIDNIITGGIGNDTLFGGGGADQFFGGAGVDTVGYTDSTVGVTVNLKTGVHTGIATGDTFTDIEGIRGSNFNDTFVADGRAIAFDGSVGNMDTVDYSTSAAGINVDIRYNTPGRAGIGGDSEGDTLINIEKVIGSAFNDTFSIDTLTATFEGGAGDDVYIINGLGGTVIEQAGGGNDEVRTNYYSQSLGANVERLTYTGTTAFTGYGNAIDNIITGGIGNDTLFGGGGADQFFGGAGVDTVGYTDSTVGVTVNLKTGVHTGIATGDTFTDIEGIRGSNFNDTFVADGRAIAFDGSVGNMDTVDYSTSAAGINVEIRYNTPGRAGVGGDSEGDTLINIEKVIGSAFNDTFTIDLMTATFEGGAGDDVYFLNGVGGTVVEQAGGGNDEVRTTYGQLSLNANVERLTYTGTGAFIGYGNAIDNVITGGNGNDTLFGGGGADQFFGGAGVDTVGYTDSTVAVTVNLKTGVHTGIATGDTFNDIEGIRGSNYNDTFVADGRAIAFDGSVGNMDTVDYSTSAAGINVEIRYNTPGRAGVGGDSEGDTLINIEKVIGSAFNDTFTIDLMTATFEGGAGDDVYFLNGAGGTVVEQAGGGIDEVRTTYGQIALSANVERLTYAGTGAFTGYGNAIDNIITGGAGNDVFFGGGGADQFIGGAGIDTVGYADSTVAVNINLKTGVHSGIAAGDTYVSIEGLRGTGFNDTFIASGAAMAFDGLLGQDMVSYEQSESAVTIDLKTNANSGDATGDTFTGIEIYQGSSFDDTLSGSASTDIFIGGSGADRIDGREGYDSAWYITSASGVNINLTTNINLGGDAQGDVLLNIERVVGSHFDDSITAGATGNLLEGGLGNDVLYGGNAGDTLYGGLVSPVGPFSLTGISPGPQADVMYGGYGDDYIYSAADDTGTLAFGEAGRDTITVASGKADGGEGNDTLTGTGNNFVLLGGGGDDSLTLGIKNAYPWQMGSGGFANGGAGDDTYIVNTTLAVTIRDDGLSLNDTLILNNVRSAETLQLARVGDDLYLNDGYFAPSDPTAQGVRLQDWFAGGNTIEHFKAANGDVLPLNGDGFAMFG</sequence>
<dbReference type="PRINTS" id="PR00313">
    <property type="entry name" value="CABNDNGRPT"/>
</dbReference>
<accession>A0ABW7DJD4</accession>
<dbReference type="Gene3D" id="2.160.20.160">
    <property type="match status" value="1"/>
</dbReference>
<dbReference type="SUPFAM" id="SSF51120">
    <property type="entry name" value="beta-Roll"/>
    <property type="match status" value="7"/>
</dbReference>
<name>A0ABW7DJD4_9PSED</name>
<dbReference type="InterPro" id="IPR011049">
    <property type="entry name" value="Serralysin-like_metalloprot_C"/>
</dbReference>
<dbReference type="InterPro" id="IPR001343">
    <property type="entry name" value="Hemolysn_Ca-bd"/>
</dbReference>
<protein>
    <submittedName>
        <fullName evidence="2">Beta strand repeat-containing protein</fullName>
    </submittedName>
</protein>
<evidence type="ECO:0000256" key="1">
    <source>
        <dbReference type="ARBA" id="ARBA00022837"/>
    </source>
</evidence>
<keyword evidence="3" id="KW-1185">Reference proteome</keyword>
<dbReference type="PROSITE" id="PS00330">
    <property type="entry name" value="HEMOLYSIN_CALCIUM"/>
    <property type="match status" value="2"/>
</dbReference>
<dbReference type="RefSeq" id="WP_394508417.1">
    <property type="nucleotide sequence ID" value="NZ_JBIEIL010000017.1"/>
</dbReference>
<proteinExistence type="predicted"/>
<reference evidence="2 3" key="1">
    <citation type="submission" date="2024-10" db="EMBL/GenBank/DDBJ databases">
        <title>Whole genome of Pseudomonas sp Strain RB5.</title>
        <authorList>
            <person name="Selami N."/>
        </authorList>
    </citation>
    <scope>NUCLEOTIDE SEQUENCE [LARGE SCALE GENOMIC DNA]</scope>
    <source>
        <strain evidence="2 3">RB5</strain>
    </source>
</reference>
<dbReference type="Gene3D" id="2.150.10.10">
    <property type="entry name" value="Serralysin-like metalloprotease, C-terminal"/>
    <property type="match status" value="7"/>
</dbReference>
<dbReference type="EMBL" id="JBIEIL010000017">
    <property type="protein sequence ID" value="MFG6207797.1"/>
    <property type="molecule type" value="Genomic_DNA"/>
</dbReference>
<keyword evidence="1" id="KW-0106">Calcium</keyword>